<dbReference type="InterPro" id="IPR018656">
    <property type="entry name" value="DUF2087"/>
</dbReference>
<evidence type="ECO:0000313" key="4">
    <source>
        <dbReference type="Proteomes" id="UP000028525"/>
    </source>
</evidence>
<reference evidence="3 4" key="1">
    <citation type="submission" date="2014-07" db="EMBL/GenBank/DDBJ databases">
        <title>Draft genome of Clostridium celerecrescens 152B isolated from sediments associated with methane hydrate from Krishna Godavari basin.</title>
        <authorList>
            <person name="Honkalas V.S."/>
            <person name="Dabir A.P."/>
            <person name="Arora P."/>
            <person name="Dhakephalkar P.K."/>
        </authorList>
    </citation>
    <scope>NUCLEOTIDE SEQUENCE [LARGE SCALE GENOMIC DNA]</scope>
    <source>
        <strain evidence="3 4">152B</strain>
    </source>
</reference>
<dbReference type="Pfam" id="PF00196">
    <property type="entry name" value="GerE"/>
    <property type="match status" value="1"/>
</dbReference>
<dbReference type="InterPro" id="IPR016032">
    <property type="entry name" value="Sig_transdc_resp-reg_C-effctor"/>
</dbReference>
<dbReference type="GO" id="GO:0006355">
    <property type="term" value="P:regulation of DNA-templated transcription"/>
    <property type="evidence" value="ECO:0007669"/>
    <property type="project" value="InterPro"/>
</dbReference>
<gene>
    <name evidence="3" type="ORF">IO98_21315</name>
</gene>
<protein>
    <recommendedName>
        <fullName evidence="5">Transcriptional regulator</fullName>
    </recommendedName>
</protein>
<evidence type="ECO:0000259" key="1">
    <source>
        <dbReference type="Pfam" id="PF00196"/>
    </source>
</evidence>
<dbReference type="Gene3D" id="1.10.10.10">
    <property type="entry name" value="Winged helix-like DNA-binding domain superfamily/Winged helix DNA-binding domain"/>
    <property type="match status" value="1"/>
</dbReference>
<dbReference type="AlphaFoldDB" id="A0A084JEA9"/>
<organism evidence="3 4">
    <name type="scientific">Lacrimispora celerecrescens</name>
    <dbReference type="NCBI Taxonomy" id="29354"/>
    <lineage>
        <taxon>Bacteria</taxon>
        <taxon>Bacillati</taxon>
        <taxon>Bacillota</taxon>
        <taxon>Clostridia</taxon>
        <taxon>Lachnospirales</taxon>
        <taxon>Lachnospiraceae</taxon>
        <taxon>Lacrimispora</taxon>
    </lineage>
</organism>
<dbReference type="InterPro" id="IPR000792">
    <property type="entry name" value="Tscrpt_reg_LuxR_C"/>
</dbReference>
<name>A0A084JEA9_9FIRM</name>
<dbReference type="SUPFAM" id="SSF46894">
    <property type="entry name" value="C-terminal effector domain of the bipartite response regulators"/>
    <property type="match status" value="1"/>
</dbReference>
<comment type="caution">
    <text evidence="3">The sequence shown here is derived from an EMBL/GenBank/DDBJ whole genome shotgun (WGS) entry which is preliminary data.</text>
</comment>
<dbReference type="GO" id="GO:0003677">
    <property type="term" value="F:DNA binding"/>
    <property type="evidence" value="ECO:0007669"/>
    <property type="project" value="InterPro"/>
</dbReference>
<evidence type="ECO:0008006" key="5">
    <source>
        <dbReference type="Google" id="ProtNLM"/>
    </source>
</evidence>
<sequence length="261" mass="30676">MDIIMKNLFDRKSLWQAGPDELKSGYYEDDDSVYCFICNEHYTKGEIYSYDGHFYDAYKMADIHVAEKHGSMLNYLMNMNSSFLGLSKLQHSILKLMVEGLSDKEIAAQKGISYSTVRNYRFKLHEHEKQSKLFLATMELFHKKEEAMKSEHDATEFYDAHKTATMVDDRYDVTIEEKTKILSRYFDKSGAVKQFPSKEKAKIVVLREIAAKFLPGVHYSENEINNALKEIYHDFPYIRRLLIEYGFFCRTDSGSEYWLKE</sequence>
<evidence type="ECO:0000259" key="2">
    <source>
        <dbReference type="Pfam" id="PF09860"/>
    </source>
</evidence>
<accession>A0A084JEA9</accession>
<dbReference type="InterPro" id="IPR036388">
    <property type="entry name" value="WH-like_DNA-bd_sf"/>
</dbReference>
<dbReference type="EMBL" id="JPME01000036">
    <property type="protein sequence ID" value="KEZ87293.1"/>
    <property type="molecule type" value="Genomic_DNA"/>
</dbReference>
<evidence type="ECO:0000313" key="3">
    <source>
        <dbReference type="EMBL" id="KEZ87293.1"/>
    </source>
</evidence>
<feature type="domain" description="DUF2087" evidence="2">
    <location>
        <begin position="192"/>
        <end position="259"/>
    </location>
</feature>
<feature type="domain" description="HTH luxR-type" evidence="1">
    <location>
        <begin position="86"/>
        <end position="122"/>
    </location>
</feature>
<keyword evidence="4" id="KW-1185">Reference proteome</keyword>
<proteinExistence type="predicted"/>
<dbReference type="STRING" id="29354.IO98_21315"/>
<dbReference type="Pfam" id="PF09860">
    <property type="entry name" value="DUF2087"/>
    <property type="match status" value="1"/>
</dbReference>
<dbReference type="Proteomes" id="UP000028525">
    <property type="component" value="Unassembled WGS sequence"/>
</dbReference>